<proteinExistence type="predicted"/>
<organism evidence="5">
    <name type="scientific">Anisakis simplex</name>
    <name type="common">Herring worm</name>
    <dbReference type="NCBI Taxonomy" id="6269"/>
    <lineage>
        <taxon>Eukaryota</taxon>
        <taxon>Metazoa</taxon>
        <taxon>Ecdysozoa</taxon>
        <taxon>Nematoda</taxon>
        <taxon>Chromadorea</taxon>
        <taxon>Rhabditida</taxon>
        <taxon>Spirurina</taxon>
        <taxon>Ascaridomorpha</taxon>
        <taxon>Ascaridoidea</taxon>
        <taxon>Anisakidae</taxon>
        <taxon>Anisakis</taxon>
        <taxon>Anisakis simplex complex</taxon>
    </lineage>
</organism>
<dbReference type="PANTHER" id="PTHR14396">
    <property type="entry name" value="CLASPIN"/>
    <property type="match status" value="1"/>
</dbReference>
<feature type="region of interest" description="Disordered" evidence="4">
    <location>
        <begin position="83"/>
        <end position="223"/>
    </location>
</feature>
<evidence type="ECO:0000256" key="1">
    <source>
        <dbReference type="ARBA" id="ARBA00004123"/>
    </source>
</evidence>
<name>A0A0M3KID6_ANISI</name>
<feature type="region of interest" description="Disordered" evidence="4">
    <location>
        <begin position="1"/>
        <end position="24"/>
    </location>
</feature>
<evidence type="ECO:0000256" key="2">
    <source>
        <dbReference type="ARBA" id="ARBA00022553"/>
    </source>
</evidence>
<dbReference type="WBParaSite" id="ASIM_0002075501-mRNA-1">
    <property type="protein sequence ID" value="ASIM_0002075501-mRNA-1"/>
    <property type="gene ID" value="ASIM_0002075501"/>
</dbReference>
<keyword evidence="2" id="KW-0597">Phosphoprotein</keyword>
<dbReference type="GO" id="GO:0033314">
    <property type="term" value="P:mitotic DNA replication checkpoint signaling"/>
    <property type="evidence" value="ECO:0007669"/>
    <property type="project" value="TreeGrafter"/>
</dbReference>
<comment type="subcellular location">
    <subcellularLocation>
        <location evidence="1">Nucleus</location>
    </subcellularLocation>
</comment>
<keyword evidence="3" id="KW-0539">Nucleus</keyword>
<sequence>LNIIKGTEEVAKSNHPSDEVNKGERSIKDVLLSVEHALNKPESEASLLNVCSGQFIDACSPQTPDACILSNDCEKDRGVSSLLLSSSDEDGSDSDNDNDNKRELQRKRKKKSKKIIDDDDECDQNEHDSEDVNSEGISSGVEDGDSASDTDVDSSDDELRVFKRIQENDKEAASRNDKYKWTKEYLDDEASLSGDDVDNGVDDDDNDSDNDEYEAEEGDNDENIDLDNIKSELHRHWLKQQQDEDDRKLLYWKEKLLEDGDLHTVTNRRFRFKLRSERERMDCEAQNDDMGTGQGAEVDGDDAEGNEAIERLRTEKIKWMIDVDYYNNPEYTSVADAPSCSLETVTSTSTLRRIGDPYELIHLKHS</sequence>
<evidence type="ECO:0000313" key="5">
    <source>
        <dbReference type="WBParaSite" id="ASIM_0002075501-mRNA-1"/>
    </source>
</evidence>
<protein>
    <submittedName>
        <fullName evidence="5">BRF1 domain-containing protein</fullName>
    </submittedName>
</protein>
<feature type="compositionally biased region" description="Acidic residues" evidence="4">
    <location>
        <begin position="87"/>
        <end position="97"/>
    </location>
</feature>
<evidence type="ECO:0000256" key="4">
    <source>
        <dbReference type="SAM" id="MobiDB-lite"/>
    </source>
</evidence>
<feature type="compositionally biased region" description="Acidic residues" evidence="4">
    <location>
        <begin position="186"/>
        <end position="223"/>
    </location>
</feature>
<feature type="compositionally biased region" description="Basic residues" evidence="4">
    <location>
        <begin position="104"/>
        <end position="113"/>
    </location>
</feature>
<feature type="compositionally biased region" description="Acidic residues" evidence="4">
    <location>
        <begin position="117"/>
        <end position="133"/>
    </location>
</feature>
<dbReference type="AlphaFoldDB" id="A0A0M3KID6"/>
<feature type="compositionally biased region" description="Basic and acidic residues" evidence="4">
    <location>
        <begin position="157"/>
        <end position="185"/>
    </location>
</feature>
<accession>A0A0M3KID6</accession>
<dbReference type="GO" id="GO:0005634">
    <property type="term" value="C:nucleus"/>
    <property type="evidence" value="ECO:0007669"/>
    <property type="project" value="UniProtKB-SubCell"/>
</dbReference>
<dbReference type="PANTHER" id="PTHR14396:SF10">
    <property type="entry name" value="CLASPIN"/>
    <property type="match status" value="1"/>
</dbReference>
<dbReference type="InterPro" id="IPR024146">
    <property type="entry name" value="Claspin"/>
</dbReference>
<feature type="compositionally biased region" description="Acidic residues" evidence="4">
    <location>
        <begin position="142"/>
        <end position="156"/>
    </location>
</feature>
<reference evidence="5" key="1">
    <citation type="submission" date="2017-02" db="UniProtKB">
        <authorList>
            <consortium name="WormBaseParasite"/>
        </authorList>
    </citation>
    <scope>IDENTIFICATION</scope>
</reference>
<dbReference type="GO" id="GO:0007095">
    <property type="term" value="P:mitotic G2 DNA damage checkpoint signaling"/>
    <property type="evidence" value="ECO:0007669"/>
    <property type="project" value="TreeGrafter"/>
</dbReference>
<evidence type="ECO:0000256" key="3">
    <source>
        <dbReference type="ARBA" id="ARBA00023242"/>
    </source>
</evidence>
<dbReference type="GO" id="GO:0010997">
    <property type="term" value="F:anaphase-promoting complex binding"/>
    <property type="evidence" value="ECO:0007669"/>
    <property type="project" value="TreeGrafter"/>
</dbReference>